<accession>A0A1F6CVW3</accession>
<protein>
    <submittedName>
        <fullName evidence="1">Uncharacterized protein</fullName>
    </submittedName>
</protein>
<sequence length="189" mass="20203">MKARAIGIILFCTAMGVAGLRCSADRAPLSAPATKPAARPAPEAGGHGSRTVLSRQKMFFANRDNRISLDRTSLAAPAGALGRNTMISLRITVTQPRFGVVNRIYDLGPHGLVFQKPVALTLSFEGASLAGLDPSALAIWYYDETLGKWVNMGGVIDAEGRRAIFVGRLPHFSRYAVAGSGFDCPEAEW</sequence>
<comment type="caution">
    <text evidence="1">The sequence shown here is derived from an EMBL/GenBank/DDBJ whole genome shotgun (WGS) entry which is preliminary data.</text>
</comment>
<organism evidence="1 2">
    <name type="scientific">Handelsmanbacteria sp. (strain RIFCSPLOWO2_12_FULL_64_10)</name>
    <dbReference type="NCBI Taxonomy" id="1817868"/>
    <lineage>
        <taxon>Bacteria</taxon>
        <taxon>Candidatus Handelsmaniibacteriota</taxon>
    </lineage>
</organism>
<dbReference type="AlphaFoldDB" id="A0A1F6CVW3"/>
<evidence type="ECO:0000313" key="1">
    <source>
        <dbReference type="EMBL" id="OGG53316.1"/>
    </source>
</evidence>
<reference evidence="1 2" key="1">
    <citation type="journal article" date="2016" name="Nat. Commun.">
        <title>Thousands of microbial genomes shed light on interconnected biogeochemical processes in an aquifer system.</title>
        <authorList>
            <person name="Anantharaman K."/>
            <person name="Brown C.T."/>
            <person name="Hug L.A."/>
            <person name="Sharon I."/>
            <person name="Castelle C.J."/>
            <person name="Probst A.J."/>
            <person name="Thomas B.C."/>
            <person name="Singh A."/>
            <person name="Wilkins M.J."/>
            <person name="Karaoz U."/>
            <person name="Brodie E.L."/>
            <person name="Williams K.H."/>
            <person name="Hubbard S.S."/>
            <person name="Banfield J.F."/>
        </authorList>
    </citation>
    <scope>NUCLEOTIDE SEQUENCE [LARGE SCALE GENOMIC DNA]</scope>
    <source>
        <strain evidence="2">RIFCSPLOWO2_12_FULL_64_10</strain>
    </source>
</reference>
<gene>
    <name evidence="1" type="ORF">A3F84_24990</name>
</gene>
<dbReference type="Proteomes" id="UP000178606">
    <property type="component" value="Unassembled WGS sequence"/>
</dbReference>
<name>A0A1F6CVW3_HANXR</name>
<evidence type="ECO:0000313" key="2">
    <source>
        <dbReference type="Proteomes" id="UP000178606"/>
    </source>
</evidence>
<dbReference type="EMBL" id="MFKF01000123">
    <property type="protein sequence ID" value="OGG53316.1"/>
    <property type="molecule type" value="Genomic_DNA"/>
</dbReference>
<proteinExistence type="predicted"/>